<keyword evidence="5 8" id="KW-1133">Transmembrane helix</keyword>
<evidence type="ECO:0000256" key="2">
    <source>
        <dbReference type="ARBA" id="ARBA00022475"/>
    </source>
</evidence>
<reference evidence="9 10" key="1">
    <citation type="submission" date="2020-08" db="EMBL/GenBank/DDBJ databases">
        <title>Genomic Encyclopedia of Type Strains, Phase IV (KMG-V): Genome sequencing to study the core and pangenomes of soil and plant-associated prokaryotes.</title>
        <authorList>
            <person name="Whitman W."/>
        </authorList>
    </citation>
    <scope>NUCLEOTIDE SEQUENCE [LARGE SCALE GENOMIC DNA]</scope>
    <source>
        <strain evidence="9 10">X5P2</strain>
    </source>
</reference>
<dbReference type="InterPro" id="IPR018584">
    <property type="entry name" value="GT87"/>
</dbReference>
<keyword evidence="2" id="KW-1003">Cell membrane</keyword>
<evidence type="ECO:0000256" key="5">
    <source>
        <dbReference type="ARBA" id="ARBA00022989"/>
    </source>
</evidence>
<keyword evidence="10" id="KW-1185">Reference proteome</keyword>
<accession>A0A9X0QG26</accession>
<keyword evidence="6 8" id="KW-0472">Membrane</keyword>
<dbReference type="Proteomes" id="UP000535182">
    <property type="component" value="Unassembled WGS sequence"/>
</dbReference>
<evidence type="ECO:0000256" key="8">
    <source>
        <dbReference type="SAM" id="Phobius"/>
    </source>
</evidence>
<evidence type="ECO:0000256" key="4">
    <source>
        <dbReference type="ARBA" id="ARBA00022692"/>
    </source>
</evidence>
<comment type="caution">
    <text evidence="9">The sequence shown here is derived from an EMBL/GenBank/DDBJ whole genome shotgun (WGS) entry which is preliminary data.</text>
</comment>
<dbReference type="GO" id="GO:0005886">
    <property type="term" value="C:plasma membrane"/>
    <property type="evidence" value="ECO:0007669"/>
    <property type="project" value="UniProtKB-SubCell"/>
</dbReference>
<keyword evidence="4 8" id="KW-0812">Transmembrane</keyword>
<evidence type="ECO:0000313" key="9">
    <source>
        <dbReference type="EMBL" id="MBB5329791.1"/>
    </source>
</evidence>
<protein>
    <submittedName>
        <fullName evidence="9">Uncharacterized protein</fullName>
    </submittedName>
</protein>
<name>A0A9X0QG26_9BACT</name>
<sequence>MLALCPSDAFLRWNDGWTCVRIKTFPILYLFYFLRKRDLKVFAGGVTGALTSGAISIYVFGWELNRTYLLQVMPSALLGEGSDPYNLQAASLSSLLHRFFIYEP</sequence>
<organism evidence="9 10">
    <name type="scientific">Tunturiibacter gelidiferens</name>
    <dbReference type="NCBI Taxonomy" id="3069689"/>
    <lineage>
        <taxon>Bacteria</taxon>
        <taxon>Pseudomonadati</taxon>
        <taxon>Acidobacteriota</taxon>
        <taxon>Terriglobia</taxon>
        <taxon>Terriglobales</taxon>
        <taxon>Acidobacteriaceae</taxon>
        <taxon>Tunturiibacter</taxon>
    </lineage>
</organism>
<dbReference type="AlphaFoldDB" id="A0A9X0QG26"/>
<gene>
    <name evidence="9" type="ORF">HDF14_003413</name>
</gene>
<evidence type="ECO:0000256" key="7">
    <source>
        <dbReference type="ARBA" id="ARBA00024033"/>
    </source>
</evidence>
<dbReference type="EMBL" id="JACHEB010000007">
    <property type="protein sequence ID" value="MBB5329791.1"/>
    <property type="molecule type" value="Genomic_DNA"/>
</dbReference>
<comment type="similarity">
    <text evidence="7">Belongs to the glycosyltransferase 87 family.</text>
</comment>
<keyword evidence="3" id="KW-0808">Transferase</keyword>
<evidence type="ECO:0000256" key="1">
    <source>
        <dbReference type="ARBA" id="ARBA00004651"/>
    </source>
</evidence>
<proteinExistence type="inferred from homology"/>
<evidence type="ECO:0000313" key="10">
    <source>
        <dbReference type="Proteomes" id="UP000535182"/>
    </source>
</evidence>
<evidence type="ECO:0000256" key="3">
    <source>
        <dbReference type="ARBA" id="ARBA00022679"/>
    </source>
</evidence>
<dbReference type="Pfam" id="PF09594">
    <property type="entry name" value="GT87"/>
    <property type="match status" value="1"/>
</dbReference>
<dbReference type="GO" id="GO:0016758">
    <property type="term" value="F:hexosyltransferase activity"/>
    <property type="evidence" value="ECO:0007669"/>
    <property type="project" value="InterPro"/>
</dbReference>
<evidence type="ECO:0000256" key="6">
    <source>
        <dbReference type="ARBA" id="ARBA00023136"/>
    </source>
</evidence>
<comment type="subcellular location">
    <subcellularLocation>
        <location evidence="1">Cell membrane</location>
        <topology evidence="1">Multi-pass membrane protein</topology>
    </subcellularLocation>
</comment>
<feature type="transmembrane region" description="Helical" evidence="8">
    <location>
        <begin position="41"/>
        <end position="60"/>
    </location>
</feature>